<organism evidence="7 8">
    <name type="scientific">Nocardia vinacea</name>
    <dbReference type="NCBI Taxonomy" id="96468"/>
    <lineage>
        <taxon>Bacteria</taxon>
        <taxon>Bacillati</taxon>
        <taxon>Actinomycetota</taxon>
        <taxon>Actinomycetes</taxon>
        <taxon>Mycobacteriales</taxon>
        <taxon>Nocardiaceae</taxon>
        <taxon>Nocardia</taxon>
    </lineage>
</organism>
<keyword evidence="7" id="KW-0032">Aminotransferase</keyword>
<dbReference type="InterPro" id="IPR021115">
    <property type="entry name" value="Pyridoxal-P_BS"/>
</dbReference>
<evidence type="ECO:0000313" key="8">
    <source>
        <dbReference type="Proteomes" id="UP001432062"/>
    </source>
</evidence>
<evidence type="ECO:0000256" key="2">
    <source>
        <dbReference type="ARBA" id="ARBA00009533"/>
    </source>
</evidence>
<evidence type="ECO:0000313" key="7">
    <source>
        <dbReference type="EMBL" id="WUV45845.1"/>
    </source>
</evidence>
<dbReference type="SUPFAM" id="SSF53383">
    <property type="entry name" value="PLP-dependent transferases"/>
    <property type="match status" value="1"/>
</dbReference>
<dbReference type="PANTHER" id="PTHR45677">
    <property type="entry name" value="GLUTAMATE DECARBOXYLASE-RELATED"/>
    <property type="match status" value="1"/>
</dbReference>
<name>A0ABZ1YV93_9NOCA</name>
<keyword evidence="3" id="KW-0210">Decarboxylase</keyword>
<dbReference type="PROSITE" id="PS00392">
    <property type="entry name" value="DDC_GAD_HDC_YDC"/>
    <property type="match status" value="1"/>
</dbReference>
<proteinExistence type="inferred from homology"/>
<dbReference type="GO" id="GO:0008483">
    <property type="term" value="F:transaminase activity"/>
    <property type="evidence" value="ECO:0007669"/>
    <property type="project" value="UniProtKB-KW"/>
</dbReference>
<comment type="similarity">
    <text evidence="2 6">Belongs to the group II decarboxylase family.</text>
</comment>
<dbReference type="InterPro" id="IPR002129">
    <property type="entry name" value="PyrdxlP-dep_de-COase"/>
</dbReference>
<keyword evidence="4 6" id="KW-0663">Pyridoxal phosphate</keyword>
<keyword evidence="7" id="KW-0808">Transferase</keyword>
<reference evidence="7" key="1">
    <citation type="submission" date="2022-10" db="EMBL/GenBank/DDBJ databases">
        <title>The complete genomes of actinobacterial strains from the NBC collection.</title>
        <authorList>
            <person name="Joergensen T.S."/>
            <person name="Alvarez Arevalo M."/>
            <person name="Sterndorff E.B."/>
            <person name="Faurdal D."/>
            <person name="Vuksanovic O."/>
            <person name="Mourched A.-S."/>
            <person name="Charusanti P."/>
            <person name="Shaw S."/>
            <person name="Blin K."/>
            <person name="Weber T."/>
        </authorList>
    </citation>
    <scope>NUCLEOTIDE SEQUENCE</scope>
    <source>
        <strain evidence="7">NBC_01482</strain>
    </source>
</reference>
<dbReference type="PANTHER" id="PTHR45677:SF8">
    <property type="entry name" value="CYSTEINE SULFINIC ACID DECARBOXYLASE"/>
    <property type="match status" value="1"/>
</dbReference>
<dbReference type="InterPro" id="IPR015421">
    <property type="entry name" value="PyrdxlP-dep_Trfase_major"/>
</dbReference>
<keyword evidence="8" id="KW-1185">Reference proteome</keyword>
<dbReference type="InterPro" id="IPR015422">
    <property type="entry name" value="PyrdxlP-dep_Trfase_small"/>
</dbReference>
<evidence type="ECO:0000256" key="6">
    <source>
        <dbReference type="RuleBase" id="RU000382"/>
    </source>
</evidence>
<keyword evidence="5 6" id="KW-0456">Lyase</keyword>
<evidence type="ECO:0000256" key="4">
    <source>
        <dbReference type="ARBA" id="ARBA00022898"/>
    </source>
</evidence>
<evidence type="ECO:0000256" key="1">
    <source>
        <dbReference type="ARBA" id="ARBA00001933"/>
    </source>
</evidence>
<dbReference type="Pfam" id="PF00282">
    <property type="entry name" value="Pyridoxal_deC"/>
    <property type="match status" value="1"/>
</dbReference>
<dbReference type="Proteomes" id="UP001432062">
    <property type="component" value="Chromosome"/>
</dbReference>
<comment type="cofactor">
    <cofactor evidence="1 6">
        <name>pyridoxal 5'-phosphate</name>
        <dbReference type="ChEBI" id="CHEBI:597326"/>
    </cofactor>
</comment>
<protein>
    <submittedName>
        <fullName evidence="7">Aminotransferase class V-fold PLP-dependent enzyme</fullName>
    </submittedName>
</protein>
<evidence type="ECO:0000256" key="5">
    <source>
        <dbReference type="ARBA" id="ARBA00023239"/>
    </source>
</evidence>
<dbReference type="InterPro" id="IPR015424">
    <property type="entry name" value="PyrdxlP-dep_Trfase"/>
</dbReference>
<dbReference type="RefSeq" id="WP_327099103.1">
    <property type="nucleotide sequence ID" value="NZ_CP109149.1"/>
</dbReference>
<dbReference type="Gene3D" id="3.90.1150.10">
    <property type="entry name" value="Aspartate Aminotransferase, domain 1"/>
    <property type="match status" value="1"/>
</dbReference>
<sequence length="468" mass="48240">MEPHEDETLRGLTEVVLGELAAGRVRRGGPLPAGGPAAVKVCVTGRVGSVLPQVGIGAEVALRELTRALVLGSADSAEAWCVGHLHCAALPVAVAADLAASALNPSMDSWDQAPAASVIEAEVVAALAALIYPEAVAPDAVITSGATESNLVAVLLARETARASGGSAVQVVCGDNAHHSVARAAWLLGLPKPITVDCPTGVLAPAEVGRALRGHRRWPVLVVATAGSTDAGLIDPLSELADVVAAHGAWLHVDAAYGGPLLFSDELRSRLAGVGAADSVAFDLHKFGWQPVAAGVLAVRDAAVLAGLAHHTEYLNADDDLAAGLPDLLGRSIRTSRRPDAFKIAVTMRALGKAGLAGLVEHCVCAAEKFAQIVDTHPRMRRRPGAVGISTVLFRPVAADELGFEEGDALVSRVRRELLAEGRAVLGRARVADSDGRIKLWLKATLLHPQTSGDDLAPLLDLVADLAG</sequence>
<dbReference type="EMBL" id="CP109441">
    <property type="protein sequence ID" value="WUV45845.1"/>
    <property type="molecule type" value="Genomic_DNA"/>
</dbReference>
<evidence type="ECO:0000256" key="3">
    <source>
        <dbReference type="ARBA" id="ARBA00022793"/>
    </source>
</evidence>
<dbReference type="Gene3D" id="3.40.640.10">
    <property type="entry name" value="Type I PLP-dependent aspartate aminotransferase-like (Major domain)"/>
    <property type="match status" value="1"/>
</dbReference>
<accession>A0ABZ1YV93</accession>
<gene>
    <name evidence="7" type="ORF">OG563_43340</name>
</gene>